<keyword evidence="3" id="KW-0131">Cell cycle</keyword>
<dbReference type="GO" id="GO:0051301">
    <property type="term" value="P:cell division"/>
    <property type="evidence" value="ECO:0007669"/>
    <property type="project" value="UniProtKB-KW"/>
</dbReference>
<dbReference type="Gene3D" id="3.40.50.300">
    <property type="entry name" value="P-loop containing nucleotide triphosphate hydrolases"/>
    <property type="match status" value="1"/>
</dbReference>
<gene>
    <name evidence="3" type="ORF">EWE75_17545</name>
</gene>
<dbReference type="AlphaFoldDB" id="A0A4Q6XT42"/>
<evidence type="ECO:0000256" key="2">
    <source>
        <dbReference type="ARBA" id="ARBA00022840"/>
    </source>
</evidence>
<dbReference type="OrthoDB" id="9774491at2"/>
<dbReference type="PANTHER" id="PTHR12169">
    <property type="entry name" value="ATPASE N2B"/>
    <property type="match status" value="1"/>
</dbReference>
<evidence type="ECO:0000313" key="4">
    <source>
        <dbReference type="Proteomes" id="UP000292085"/>
    </source>
</evidence>
<evidence type="ECO:0000256" key="1">
    <source>
        <dbReference type="ARBA" id="ARBA00022741"/>
    </source>
</evidence>
<dbReference type="InterPro" id="IPR005654">
    <property type="entry name" value="ATPase_AFG1-like"/>
</dbReference>
<dbReference type="EMBL" id="SGIS01000031">
    <property type="protein sequence ID" value="RZF63121.1"/>
    <property type="molecule type" value="Genomic_DNA"/>
</dbReference>
<dbReference type="InterPro" id="IPR027417">
    <property type="entry name" value="P-loop_NTPase"/>
</dbReference>
<name>A0A4Q6XT42_9SPHN</name>
<accession>A0A4Q6XT42</accession>
<evidence type="ECO:0000313" key="3">
    <source>
        <dbReference type="EMBL" id="RZF63121.1"/>
    </source>
</evidence>
<dbReference type="GO" id="GO:0016887">
    <property type="term" value="F:ATP hydrolysis activity"/>
    <property type="evidence" value="ECO:0007669"/>
    <property type="project" value="InterPro"/>
</dbReference>
<keyword evidence="1" id="KW-0547">Nucleotide-binding</keyword>
<dbReference type="GO" id="GO:0005737">
    <property type="term" value="C:cytoplasm"/>
    <property type="evidence" value="ECO:0007669"/>
    <property type="project" value="TreeGrafter"/>
</dbReference>
<dbReference type="Proteomes" id="UP000292085">
    <property type="component" value="Unassembled WGS sequence"/>
</dbReference>
<dbReference type="PANTHER" id="PTHR12169:SF6">
    <property type="entry name" value="AFG1-LIKE ATPASE"/>
    <property type="match status" value="1"/>
</dbReference>
<dbReference type="RefSeq" id="WP_130159410.1">
    <property type="nucleotide sequence ID" value="NZ_SGIS01000031.1"/>
</dbReference>
<dbReference type="GO" id="GO:0005524">
    <property type="term" value="F:ATP binding"/>
    <property type="evidence" value="ECO:0007669"/>
    <property type="project" value="UniProtKB-KW"/>
</dbReference>
<dbReference type="NCBIfam" id="NF040713">
    <property type="entry name" value="ZapE"/>
    <property type="match status" value="1"/>
</dbReference>
<reference evidence="3 4" key="1">
    <citation type="submission" date="2019-02" db="EMBL/GenBank/DDBJ databases">
        <authorList>
            <person name="Li Y."/>
        </authorList>
    </citation>
    <scope>NUCLEOTIDE SEQUENCE [LARGE SCALE GENOMIC DNA]</scope>
    <source>
        <strain evidence="3 4">3-7</strain>
    </source>
</reference>
<keyword evidence="2" id="KW-0067">ATP-binding</keyword>
<keyword evidence="4" id="KW-1185">Reference proteome</keyword>
<keyword evidence="3" id="KW-0132">Cell division</keyword>
<proteinExistence type="predicted"/>
<sequence length="373" mass="41471">MSNVLARYNALVASGELRVDAEQAAVAARLDSLATELQAVPKRGSTLWKLLGRKPDPVRGLYIWGGVGRGKSMLMDLFFDSLAIRRKRRVHFSEFMLEVHRRIAAERAKEVGDPIVPAARAIAEETRVLAFDEIMVTNSPDAMILSRLFTQLLAEGVTVVTTSNRHPSDLYKNGLNREHFLPFIDLIEQKMDVLTLNGPVDYRRDRLGKIDTWLVPNGPQATALLSGDFFRLTDFPVEDRAHVPAEDIPVEGGRTLHVPKSIKGVAVFSFRRLCGEARGAADYLAVARRYHTVILVGIPKLGPENRNEAARFVALIDALYEHKVKLLAAADAEPERLYETGDGRFEFERTVSRLEEMQSDEYLAQGHGSAGAA</sequence>
<organism evidence="3 4">
    <name type="scientific">Sphingomonas populi</name>
    <dbReference type="NCBI Taxonomy" id="2484750"/>
    <lineage>
        <taxon>Bacteria</taxon>
        <taxon>Pseudomonadati</taxon>
        <taxon>Pseudomonadota</taxon>
        <taxon>Alphaproteobacteria</taxon>
        <taxon>Sphingomonadales</taxon>
        <taxon>Sphingomonadaceae</taxon>
        <taxon>Sphingomonas</taxon>
    </lineage>
</organism>
<protein>
    <submittedName>
        <fullName evidence="3">Cell division protein ZapE</fullName>
    </submittedName>
</protein>
<dbReference type="Pfam" id="PF03969">
    <property type="entry name" value="AFG1_ATPase"/>
    <property type="match status" value="1"/>
</dbReference>
<comment type="caution">
    <text evidence="3">The sequence shown here is derived from an EMBL/GenBank/DDBJ whole genome shotgun (WGS) entry which is preliminary data.</text>
</comment>
<dbReference type="SUPFAM" id="SSF52540">
    <property type="entry name" value="P-loop containing nucleoside triphosphate hydrolases"/>
    <property type="match status" value="1"/>
</dbReference>